<dbReference type="AlphaFoldDB" id="A0A8H7QJT4"/>
<dbReference type="InterPro" id="IPR036397">
    <property type="entry name" value="RNaseH_sf"/>
</dbReference>
<evidence type="ECO:0000313" key="1">
    <source>
        <dbReference type="EMBL" id="KAG2193647.1"/>
    </source>
</evidence>
<dbReference type="OrthoDB" id="428841at2759"/>
<dbReference type="Proteomes" id="UP000603453">
    <property type="component" value="Unassembled WGS sequence"/>
</dbReference>
<organism evidence="1 2">
    <name type="scientific">Mucor saturninus</name>
    <dbReference type="NCBI Taxonomy" id="64648"/>
    <lineage>
        <taxon>Eukaryota</taxon>
        <taxon>Fungi</taxon>
        <taxon>Fungi incertae sedis</taxon>
        <taxon>Mucoromycota</taxon>
        <taxon>Mucoromycotina</taxon>
        <taxon>Mucoromycetes</taxon>
        <taxon>Mucorales</taxon>
        <taxon>Mucorineae</taxon>
        <taxon>Mucoraceae</taxon>
        <taxon>Mucor</taxon>
    </lineage>
</organism>
<reference evidence="1" key="1">
    <citation type="submission" date="2020-12" db="EMBL/GenBank/DDBJ databases">
        <title>Metabolic potential, ecology and presence of endohyphal bacteria is reflected in genomic diversity of Mucoromycotina.</title>
        <authorList>
            <person name="Muszewska A."/>
            <person name="Okrasinska A."/>
            <person name="Steczkiewicz K."/>
            <person name="Drgas O."/>
            <person name="Orlowska M."/>
            <person name="Perlinska-Lenart U."/>
            <person name="Aleksandrzak-Piekarczyk T."/>
            <person name="Szatraj K."/>
            <person name="Zielenkiewicz U."/>
            <person name="Pilsyk S."/>
            <person name="Malc E."/>
            <person name="Mieczkowski P."/>
            <person name="Kruszewska J.S."/>
            <person name="Biernat P."/>
            <person name="Pawlowska J."/>
        </authorList>
    </citation>
    <scope>NUCLEOTIDE SEQUENCE</scope>
    <source>
        <strain evidence="1">WA0000017839</strain>
    </source>
</reference>
<dbReference type="SUPFAM" id="SSF53098">
    <property type="entry name" value="Ribonuclease H-like"/>
    <property type="match status" value="1"/>
</dbReference>
<dbReference type="InterPro" id="IPR012337">
    <property type="entry name" value="RNaseH-like_sf"/>
</dbReference>
<evidence type="ECO:0000313" key="2">
    <source>
        <dbReference type="Proteomes" id="UP000603453"/>
    </source>
</evidence>
<name>A0A8H7QJT4_9FUNG</name>
<accession>A0A8H7QJT4</accession>
<proteinExistence type="predicted"/>
<dbReference type="Gene3D" id="3.30.420.10">
    <property type="entry name" value="Ribonuclease H-like superfamily/Ribonuclease H"/>
    <property type="match status" value="1"/>
</dbReference>
<protein>
    <submittedName>
        <fullName evidence="1">Uncharacterized protein</fullName>
    </submittedName>
</protein>
<keyword evidence="2" id="KW-1185">Reference proteome</keyword>
<sequence length="246" mass="27392">MSDWSYSHELSSNQIHYAALDAWASLEIYDTVKNTNEELISTPTVGQYLSLWSPMGVAAYGIVETSSGFLSNGIVQVSIIHIARASFVLPSIDGHQTEITLEAIKNGLPKTVSVHKSLLRNDNKRHAELEIVKTTTLSNVTNNADMDITGEGHETEHEENNVSVSALDFARTLFGDDIEDIDKANFEYGYGQFKNRLTASITESTEKRLYTRVVKDVFHLMDSIKIGSKHSLKLEFAKISETACLY</sequence>
<dbReference type="GO" id="GO:0003676">
    <property type="term" value="F:nucleic acid binding"/>
    <property type="evidence" value="ECO:0007669"/>
    <property type="project" value="InterPro"/>
</dbReference>
<comment type="caution">
    <text evidence="1">The sequence shown here is derived from an EMBL/GenBank/DDBJ whole genome shotgun (WGS) entry which is preliminary data.</text>
</comment>
<dbReference type="EMBL" id="JAEPRD010000222">
    <property type="protein sequence ID" value="KAG2193647.1"/>
    <property type="molecule type" value="Genomic_DNA"/>
</dbReference>
<gene>
    <name evidence="1" type="ORF">INT47_011668</name>
</gene>